<dbReference type="PANTHER" id="PTHR21240:SF30">
    <property type="entry name" value="AMIDOHYDROLASE-RELATED DOMAIN-CONTAINING PROTEIN-RELATED"/>
    <property type="match status" value="1"/>
</dbReference>
<reference evidence="3 4" key="1">
    <citation type="submission" date="2019-11" db="EMBL/GenBank/DDBJ databases">
        <authorList>
            <person name="Holert J."/>
        </authorList>
    </citation>
    <scope>NUCLEOTIDE SEQUENCE [LARGE SCALE GENOMIC DNA]</scope>
    <source>
        <strain evidence="3">BC8_1</strain>
    </source>
</reference>
<dbReference type="InterPro" id="IPR032465">
    <property type="entry name" value="ACMSD"/>
</dbReference>
<dbReference type="EMBL" id="CACSIP010000013">
    <property type="protein sequence ID" value="CAA0114174.1"/>
    <property type="molecule type" value="Genomic_DNA"/>
</dbReference>
<dbReference type="OrthoDB" id="8673173at2"/>
<name>A0A5S9Q9J5_MYCVN</name>
<evidence type="ECO:0000256" key="1">
    <source>
        <dbReference type="ARBA" id="ARBA00023239"/>
    </source>
</evidence>
<dbReference type="GO" id="GO:0016787">
    <property type="term" value="F:hydrolase activity"/>
    <property type="evidence" value="ECO:0007669"/>
    <property type="project" value="InterPro"/>
</dbReference>
<dbReference type="InterPro" id="IPR032466">
    <property type="entry name" value="Metal_Hydrolase"/>
</dbReference>
<feature type="domain" description="Amidohydrolase-related" evidence="2">
    <location>
        <begin position="54"/>
        <end position="319"/>
    </location>
</feature>
<evidence type="ECO:0000313" key="3">
    <source>
        <dbReference type="EMBL" id="CAA0114174.1"/>
    </source>
</evidence>
<dbReference type="Pfam" id="PF04909">
    <property type="entry name" value="Amidohydro_2"/>
    <property type="match status" value="1"/>
</dbReference>
<dbReference type="InterPro" id="IPR006680">
    <property type="entry name" value="Amidohydro-rel"/>
</dbReference>
<dbReference type="Proteomes" id="UP000430146">
    <property type="component" value="Unassembled WGS sequence"/>
</dbReference>
<protein>
    <recommendedName>
        <fullName evidence="2">Amidohydrolase-related domain-containing protein</fullName>
    </recommendedName>
</protein>
<dbReference type="GO" id="GO:0019748">
    <property type="term" value="P:secondary metabolic process"/>
    <property type="evidence" value="ECO:0007669"/>
    <property type="project" value="TreeGrafter"/>
</dbReference>
<keyword evidence="1" id="KW-0456">Lyase</keyword>
<accession>A0A5S9Q9J5</accession>
<dbReference type="AlphaFoldDB" id="A0A5S9Q9J5"/>
<dbReference type="Gene3D" id="3.20.20.140">
    <property type="entry name" value="Metal-dependent hydrolases"/>
    <property type="match status" value="1"/>
</dbReference>
<dbReference type="PANTHER" id="PTHR21240">
    <property type="entry name" value="2-AMINO-3-CARBOXYLMUCONATE-6-SEMIALDEHYDE DECARBOXYLASE"/>
    <property type="match status" value="1"/>
</dbReference>
<evidence type="ECO:0000259" key="2">
    <source>
        <dbReference type="Pfam" id="PF04909"/>
    </source>
</evidence>
<gene>
    <name evidence="3" type="ORF">AELLOGFF_03705</name>
</gene>
<keyword evidence="4" id="KW-1185">Reference proteome</keyword>
<evidence type="ECO:0000313" key="4">
    <source>
        <dbReference type="Proteomes" id="UP000430146"/>
    </source>
</evidence>
<proteinExistence type="predicted"/>
<sequence length="331" mass="36024">MRTITLEEHYVSGAFLELAGVDLGPQQAVDMSAAAVTDLGELRLNDMDVAGIDMQVLSHVLPTFNAIPVDRQAEIATRANDQAAEAVAAHPDRFAAFAALPMGDTPAAVHELDRAVSELGFKGALVNGREGGRFLDDPELFPILEQAATLQVPLYLHPGLPSDSIRREYYSGLPPEVAYALAAPAWGWHAETGLHLLRLIATGTFDRLPELQIIIGHMGEMLPFMLDRIDAYLTPPARRNGVQRSITETFRGNVWVTTSGMFSTGPLRLLIDVIGIDRVLFSVDYPFCATTQGRDFLDRLPMSTDDKAKISHLNAEKLLSITPVPGATTTQ</sequence>
<dbReference type="GO" id="GO:0005829">
    <property type="term" value="C:cytosol"/>
    <property type="evidence" value="ECO:0007669"/>
    <property type="project" value="TreeGrafter"/>
</dbReference>
<dbReference type="SUPFAM" id="SSF51556">
    <property type="entry name" value="Metallo-dependent hydrolases"/>
    <property type="match status" value="1"/>
</dbReference>
<dbReference type="GO" id="GO:0016831">
    <property type="term" value="F:carboxy-lyase activity"/>
    <property type="evidence" value="ECO:0007669"/>
    <property type="project" value="InterPro"/>
</dbReference>
<dbReference type="RefSeq" id="WP_159230353.1">
    <property type="nucleotide sequence ID" value="NZ_CACSIP010000013.1"/>
</dbReference>
<organism evidence="3 4">
    <name type="scientific">Mycolicibacterium vanbaalenii</name>
    <name type="common">Mycobacterium vanbaalenii</name>
    <dbReference type="NCBI Taxonomy" id="110539"/>
    <lineage>
        <taxon>Bacteria</taxon>
        <taxon>Bacillati</taxon>
        <taxon>Actinomycetota</taxon>
        <taxon>Actinomycetes</taxon>
        <taxon>Mycobacteriales</taxon>
        <taxon>Mycobacteriaceae</taxon>
        <taxon>Mycolicibacterium</taxon>
    </lineage>
</organism>